<name>A0A368PIF7_SETIT</name>
<organism evidence="2">
    <name type="scientific">Setaria italica</name>
    <name type="common">Foxtail millet</name>
    <name type="synonym">Panicum italicum</name>
    <dbReference type="NCBI Taxonomy" id="4555"/>
    <lineage>
        <taxon>Eukaryota</taxon>
        <taxon>Viridiplantae</taxon>
        <taxon>Streptophyta</taxon>
        <taxon>Embryophyta</taxon>
        <taxon>Tracheophyta</taxon>
        <taxon>Spermatophyta</taxon>
        <taxon>Magnoliopsida</taxon>
        <taxon>Liliopsida</taxon>
        <taxon>Poales</taxon>
        <taxon>Poaceae</taxon>
        <taxon>PACMAD clade</taxon>
        <taxon>Panicoideae</taxon>
        <taxon>Panicodae</taxon>
        <taxon>Paniceae</taxon>
        <taxon>Cenchrinae</taxon>
        <taxon>Setaria</taxon>
    </lineage>
</organism>
<gene>
    <name evidence="2" type="ORF">SETIT_1G064500v2</name>
</gene>
<reference evidence="2" key="1">
    <citation type="journal article" date="2012" name="Nat. Biotechnol.">
        <title>Reference genome sequence of the model plant Setaria.</title>
        <authorList>
            <person name="Bennetzen J.L."/>
            <person name="Schmutz J."/>
            <person name="Wang H."/>
            <person name="Percifield R."/>
            <person name="Hawkins J."/>
            <person name="Pontaroli A.C."/>
            <person name="Estep M."/>
            <person name="Feng L."/>
            <person name="Vaughn J.N."/>
            <person name="Grimwood J."/>
            <person name="Jenkins J."/>
            <person name="Barry K."/>
            <person name="Lindquist E."/>
            <person name="Hellsten U."/>
            <person name="Deshpande S."/>
            <person name="Wang X."/>
            <person name="Wu X."/>
            <person name="Mitros T."/>
            <person name="Triplett J."/>
            <person name="Yang X."/>
            <person name="Ye C.Y."/>
            <person name="Mauro-Herrera M."/>
            <person name="Wang L."/>
            <person name="Li P."/>
            <person name="Sharma M."/>
            <person name="Sharma R."/>
            <person name="Ronald P.C."/>
            <person name="Panaud O."/>
            <person name="Kellogg E.A."/>
            <person name="Brutnell T.P."/>
            <person name="Doust A.N."/>
            <person name="Tuskan G.A."/>
            <person name="Rokhsar D."/>
            <person name="Devos K.M."/>
        </authorList>
    </citation>
    <scope>NUCLEOTIDE SEQUENCE [LARGE SCALE GENOMIC DNA]</scope>
    <source>
        <strain evidence="2">Yugu1</strain>
    </source>
</reference>
<dbReference type="AlphaFoldDB" id="A0A368PIF7"/>
<dbReference type="EMBL" id="CM003528">
    <property type="protein sequence ID" value="RCV05208.1"/>
    <property type="molecule type" value="Genomic_DNA"/>
</dbReference>
<proteinExistence type="predicted"/>
<sequence length="221" mass="23019">MLEAAAATSCGGARRVATARGVPRPQRRTEGCSGAGRVEEPVPRRSRTYSYRQPPPPAALPTGGRRCVRAPSSPSAPRGPLPPAGARCERGPAGGGLGALGATEAVAMHGPRRTLHDGGKKGMGSLGARDGGERWLGLDGRRRRGGLCGGDCWRWGAPCAAGVGRLGFMLRAGMGRAFAGGYCCSWRTRPAEDAASAAGGSRWRRRRNRGDGRVVILPLLM</sequence>
<evidence type="ECO:0000256" key="1">
    <source>
        <dbReference type="SAM" id="MobiDB-lite"/>
    </source>
</evidence>
<reference evidence="2" key="2">
    <citation type="submission" date="2015-07" db="EMBL/GenBank/DDBJ databases">
        <authorList>
            <person name="Noorani M."/>
        </authorList>
    </citation>
    <scope>NUCLEOTIDE SEQUENCE</scope>
    <source>
        <strain evidence="2">Yugu1</strain>
    </source>
</reference>
<accession>A0A368PIF7</accession>
<evidence type="ECO:0000313" key="2">
    <source>
        <dbReference type="EMBL" id="RCV05208.1"/>
    </source>
</evidence>
<feature type="region of interest" description="Disordered" evidence="1">
    <location>
        <begin position="1"/>
        <end position="92"/>
    </location>
</feature>
<protein>
    <submittedName>
        <fullName evidence="2">Uncharacterized protein</fullName>
    </submittedName>
</protein>